<keyword evidence="2" id="KW-1185">Reference proteome</keyword>
<evidence type="ECO:0000313" key="1">
    <source>
        <dbReference type="EnsemblPlants" id="AVESA.00010b.r2.UnG1462230.1.CDS.1"/>
    </source>
</evidence>
<name>A0ACD6AKZ7_AVESA</name>
<accession>A0ACD6AKZ7</accession>
<sequence>MTLNGFQKGEGGGGPAACDGQYHSDDESIVSLSSPWYYGGGRCGKLIAISDDTNSVYARVVDECRGCDKEVGASANVWRSLKIDPSAGELNIIWSDVYH</sequence>
<dbReference type="Proteomes" id="UP001732700">
    <property type="component" value="Unassembled WGS sequence"/>
</dbReference>
<dbReference type="EnsemblPlants" id="AVESA.00010b.r2.UnG1462230.1">
    <property type="protein sequence ID" value="AVESA.00010b.r2.UnG1462230.1.CDS.1"/>
    <property type="gene ID" value="AVESA.00010b.r2.UnG1462230"/>
</dbReference>
<proteinExistence type="predicted"/>
<evidence type="ECO:0000313" key="2">
    <source>
        <dbReference type="Proteomes" id="UP001732700"/>
    </source>
</evidence>
<protein>
    <submittedName>
        <fullName evidence="1">Uncharacterized protein</fullName>
    </submittedName>
</protein>
<organism evidence="1 2">
    <name type="scientific">Avena sativa</name>
    <name type="common">Oat</name>
    <dbReference type="NCBI Taxonomy" id="4498"/>
    <lineage>
        <taxon>Eukaryota</taxon>
        <taxon>Viridiplantae</taxon>
        <taxon>Streptophyta</taxon>
        <taxon>Embryophyta</taxon>
        <taxon>Tracheophyta</taxon>
        <taxon>Spermatophyta</taxon>
        <taxon>Magnoliopsida</taxon>
        <taxon>Liliopsida</taxon>
        <taxon>Poales</taxon>
        <taxon>Poaceae</taxon>
        <taxon>BOP clade</taxon>
        <taxon>Pooideae</taxon>
        <taxon>Poodae</taxon>
        <taxon>Poeae</taxon>
        <taxon>Poeae Chloroplast Group 1 (Aveneae type)</taxon>
        <taxon>Aveninae</taxon>
        <taxon>Avena</taxon>
    </lineage>
</organism>
<reference evidence="1" key="1">
    <citation type="submission" date="2025-09" db="UniProtKB">
        <authorList>
            <consortium name="EnsemblPlants"/>
        </authorList>
    </citation>
    <scope>IDENTIFICATION</scope>
</reference>